<feature type="modified residue" description="4-aspartylphosphate" evidence="14">
    <location>
        <position position="511"/>
    </location>
</feature>
<evidence type="ECO:0000256" key="10">
    <source>
        <dbReference type="ARBA" id="ARBA00022989"/>
    </source>
</evidence>
<dbReference type="PROSITE" id="PS50894">
    <property type="entry name" value="HPT"/>
    <property type="match status" value="1"/>
</dbReference>
<dbReference type="SUPFAM" id="SSF47226">
    <property type="entry name" value="Histidine-containing phosphotransfer domain, HPT domain"/>
    <property type="match status" value="1"/>
</dbReference>
<evidence type="ECO:0000313" key="20">
    <source>
        <dbReference type="EMBL" id="CCG09263.1"/>
    </source>
</evidence>
<dbReference type="GO" id="GO:0005524">
    <property type="term" value="F:ATP binding"/>
    <property type="evidence" value="ECO:0007669"/>
    <property type="project" value="UniProtKB-KW"/>
</dbReference>
<dbReference type="Gene3D" id="1.10.287.130">
    <property type="match status" value="1"/>
</dbReference>
<organism evidence="20 21">
    <name type="scientific">Pararhodospirillum photometricum DSM 122</name>
    <dbReference type="NCBI Taxonomy" id="1150469"/>
    <lineage>
        <taxon>Bacteria</taxon>
        <taxon>Pseudomonadati</taxon>
        <taxon>Pseudomonadota</taxon>
        <taxon>Alphaproteobacteria</taxon>
        <taxon>Rhodospirillales</taxon>
        <taxon>Rhodospirillaceae</taxon>
        <taxon>Pararhodospirillum</taxon>
    </lineage>
</organism>
<dbReference type="Gene3D" id="1.20.120.160">
    <property type="entry name" value="HPT domain"/>
    <property type="match status" value="1"/>
</dbReference>
<dbReference type="SMART" id="SM00448">
    <property type="entry name" value="REC"/>
    <property type="match status" value="1"/>
</dbReference>
<evidence type="ECO:0000256" key="13">
    <source>
        <dbReference type="PROSITE-ProRule" id="PRU00110"/>
    </source>
</evidence>
<sequence length="725" mass="76835">MSLRSRRSATAQPLPADWPEGGPSLDHLKVDATLSDLPSHDALVVETTPGREIQALFLRRPDLPGIAVRRHNGDICLLARARFLECLAGPFVRDLYKNRPIGRLIDAMGISTLTLSSHDRLERAARLALLRPAPQAHDPLVVLFPNGEPRVMDVQVILLALSHVLALANSENRRLLNRVRVNAQRLESTFNELQDAKDRAEAAAQAKSAFLATMSHEIRTPMNGVLGMLDVLGRTALSPDQAHAVGIIRESAHSLMRLINDILDFSKIEAGRLELEHIPLSLPDTLESVLAPLRPAARAKGLGLGAEVGPDVPAQGLGDPTRLRQILYNLVGNALKFTADGEVKVCLERLSVPGDTPWIRIKVSDTGIGMTPEQTARLFRPFAQAEASTARRFGGTGLGLSICRQLVQGMGGRIAVESSPGDGTTFGVDLPFPSCEGVPATGADAADAPADTPLPCFAPEAPVLVVDDNPINREVIVCQLRALGCAAVTAVDGHDALSVLARQPVALVITDCAMPSMDGLALARHLRAEASPAAGGGSLPILGLSANAQAGEAQRCRMAGMDDFLTKPVSTARLGMALARWLAQTDGPPPRPSGPPNGEGWGVVRDGKGRLILDVRPFQEVVGDDREAIRGLLGRFMASSQPLVDRLRAAAADPETLREAAHTLKGAAGMVGAPALAEACQTVEQRATRDSACGSAEALAGVERAWREVTQALEPFLAGPREAGA</sequence>
<dbReference type="PANTHER" id="PTHR45339:SF3">
    <property type="entry name" value="HISTIDINE KINASE"/>
    <property type="match status" value="1"/>
</dbReference>
<dbReference type="AlphaFoldDB" id="H6SND2"/>
<dbReference type="InterPro" id="IPR036890">
    <property type="entry name" value="HATPase_C_sf"/>
</dbReference>
<dbReference type="Gene3D" id="3.30.565.10">
    <property type="entry name" value="Histidine kinase-like ATPase, C-terminal domain"/>
    <property type="match status" value="1"/>
</dbReference>
<dbReference type="SUPFAM" id="SSF47384">
    <property type="entry name" value="Homodimeric domain of signal transducing histidine kinase"/>
    <property type="match status" value="1"/>
</dbReference>
<dbReference type="InterPro" id="IPR036641">
    <property type="entry name" value="HPT_dom_sf"/>
</dbReference>
<keyword evidence="11" id="KW-0902">Two-component regulatory system</keyword>
<evidence type="ECO:0000256" key="8">
    <source>
        <dbReference type="ARBA" id="ARBA00022777"/>
    </source>
</evidence>
<dbReference type="Pfam" id="PF00072">
    <property type="entry name" value="Response_reg"/>
    <property type="match status" value="1"/>
</dbReference>
<dbReference type="EMBL" id="HE663493">
    <property type="protein sequence ID" value="CCG09263.1"/>
    <property type="molecule type" value="Genomic_DNA"/>
</dbReference>
<dbReference type="EC" id="2.7.13.3" evidence="3"/>
<dbReference type="PROSITE" id="PS50109">
    <property type="entry name" value="HIS_KIN"/>
    <property type="match status" value="1"/>
</dbReference>
<keyword evidence="8" id="KW-0418">Kinase</keyword>
<evidence type="ECO:0000259" key="17">
    <source>
        <dbReference type="PROSITE" id="PS50109"/>
    </source>
</evidence>
<dbReference type="RefSeq" id="WP_014415894.1">
    <property type="nucleotide sequence ID" value="NC_017059.1"/>
</dbReference>
<reference evidence="20 21" key="1">
    <citation type="submission" date="2012-02" db="EMBL/GenBank/DDBJ databases">
        <title>Shotgun genome sequence of Phaeospirillum photometricum DSM 122.</title>
        <authorList>
            <person name="Duquesne K."/>
            <person name="Sturgis J."/>
        </authorList>
    </citation>
    <scope>NUCLEOTIDE SEQUENCE [LARGE SCALE GENOMIC DNA]</scope>
    <source>
        <strain evidence="21">DSM122</strain>
    </source>
</reference>
<dbReference type="Gene3D" id="3.40.50.2300">
    <property type="match status" value="1"/>
</dbReference>
<evidence type="ECO:0000256" key="12">
    <source>
        <dbReference type="ARBA" id="ARBA00023136"/>
    </source>
</evidence>
<dbReference type="InterPro" id="IPR003661">
    <property type="entry name" value="HisK_dim/P_dom"/>
</dbReference>
<keyword evidence="5 20" id="KW-0808">Transferase</keyword>
<comment type="subcellular location">
    <subcellularLocation>
        <location evidence="2">Membrane</location>
    </subcellularLocation>
</comment>
<dbReference type="InterPro" id="IPR003594">
    <property type="entry name" value="HATPase_dom"/>
</dbReference>
<evidence type="ECO:0000256" key="15">
    <source>
        <dbReference type="SAM" id="Coils"/>
    </source>
</evidence>
<dbReference type="SUPFAM" id="SSF55874">
    <property type="entry name" value="ATPase domain of HSP90 chaperone/DNA topoisomerase II/histidine kinase"/>
    <property type="match status" value="1"/>
</dbReference>
<name>H6SND2_PARPM</name>
<dbReference type="InterPro" id="IPR001789">
    <property type="entry name" value="Sig_transdc_resp-reg_receiver"/>
</dbReference>
<feature type="modified residue" description="Phosphohistidine" evidence="13">
    <location>
        <position position="662"/>
    </location>
</feature>
<proteinExistence type="predicted"/>
<feature type="domain" description="Histidine kinase" evidence="17">
    <location>
        <begin position="213"/>
        <end position="434"/>
    </location>
</feature>
<dbReference type="PATRIC" id="fig|1150469.3.peg.2998"/>
<evidence type="ECO:0000256" key="11">
    <source>
        <dbReference type="ARBA" id="ARBA00023012"/>
    </source>
</evidence>
<keyword evidence="21" id="KW-1185">Reference proteome</keyword>
<evidence type="ECO:0000256" key="2">
    <source>
        <dbReference type="ARBA" id="ARBA00004370"/>
    </source>
</evidence>
<dbReference type="eggNOG" id="COG0642">
    <property type="taxonomic scope" value="Bacteria"/>
</dbReference>
<dbReference type="CDD" id="cd00082">
    <property type="entry name" value="HisKA"/>
    <property type="match status" value="1"/>
</dbReference>
<keyword evidence="12" id="KW-0472">Membrane</keyword>
<dbReference type="CDD" id="cd16922">
    <property type="entry name" value="HATPase_EvgS-ArcB-TorS-like"/>
    <property type="match status" value="1"/>
</dbReference>
<evidence type="ECO:0000313" key="21">
    <source>
        <dbReference type="Proteomes" id="UP000033220"/>
    </source>
</evidence>
<comment type="catalytic activity">
    <reaction evidence="1">
        <text>ATP + protein L-histidine = ADP + protein N-phospho-L-histidine.</text>
        <dbReference type="EC" id="2.7.13.3"/>
    </reaction>
</comment>
<evidence type="ECO:0000259" key="19">
    <source>
        <dbReference type="PROSITE" id="PS50894"/>
    </source>
</evidence>
<evidence type="ECO:0000256" key="1">
    <source>
        <dbReference type="ARBA" id="ARBA00000085"/>
    </source>
</evidence>
<dbReference type="OrthoDB" id="7346568at2"/>
<dbReference type="PANTHER" id="PTHR45339">
    <property type="entry name" value="HYBRID SIGNAL TRANSDUCTION HISTIDINE KINASE J"/>
    <property type="match status" value="1"/>
</dbReference>
<evidence type="ECO:0000256" key="16">
    <source>
        <dbReference type="SAM" id="MobiDB-lite"/>
    </source>
</evidence>
<evidence type="ECO:0000256" key="7">
    <source>
        <dbReference type="ARBA" id="ARBA00022741"/>
    </source>
</evidence>
<evidence type="ECO:0000259" key="18">
    <source>
        <dbReference type="PROSITE" id="PS50110"/>
    </source>
</evidence>
<dbReference type="InterPro" id="IPR011006">
    <property type="entry name" value="CheY-like_superfamily"/>
</dbReference>
<dbReference type="SMART" id="SM00073">
    <property type="entry name" value="HPT"/>
    <property type="match status" value="1"/>
</dbReference>
<dbReference type="Pfam" id="PF00512">
    <property type="entry name" value="HisKA"/>
    <property type="match status" value="1"/>
</dbReference>
<gene>
    <name evidence="20" type="ORF">RSPPHO_02637</name>
</gene>
<dbReference type="Proteomes" id="UP000033220">
    <property type="component" value="Chromosome DSM 122"/>
</dbReference>
<dbReference type="KEGG" id="rpm:RSPPHO_02637"/>
<dbReference type="FunFam" id="1.10.287.130:FF:000004">
    <property type="entry name" value="Ethylene receptor 1"/>
    <property type="match status" value="1"/>
</dbReference>
<evidence type="ECO:0000256" key="5">
    <source>
        <dbReference type="ARBA" id="ARBA00022679"/>
    </source>
</evidence>
<dbReference type="GO" id="GO:0005886">
    <property type="term" value="C:plasma membrane"/>
    <property type="evidence" value="ECO:0007669"/>
    <property type="project" value="UniProtKB-SubCell"/>
</dbReference>
<keyword evidence="10" id="KW-1133">Transmembrane helix</keyword>
<evidence type="ECO:0000256" key="6">
    <source>
        <dbReference type="ARBA" id="ARBA00022692"/>
    </source>
</evidence>
<dbReference type="Pfam" id="PF02518">
    <property type="entry name" value="HATPase_c"/>
    <property type="match status" value="1"/>
</dbReference>
<dbReference type="SMART" id="SM00388">
    <property type="entry name" value="HisKA"/>
    <property type="match status" value="1"/>
</dbReference>
<dbReference type="HOGENOM" id="CLU_000445_114_15_5"/>
<dbReference type="SUPFAM" id="SSF52172">
    <property type="entry name" value="CheY-like"/>
    <property type="match status" value="1"/>
</dbReference>
<evidence type="ECO:0000256" key="4">
    <source>
        <dbReference type="ARBA" id="ARBA00022553"/>
    </source>
</evidence>
<feature type="domain" description="HPt" evidence="19">
    <location>
        <begin position="625"/>
        <end position="716"/>
    </location>
</feature>
<evidence type="ECO:0000256" key="9">
    <source>
        <dbReference type="ARBA" id="ARBA00022840"/>
    </source>
</evidence>
<keyword evidence="9" id="KW-0067">ATP-binding</keyword>
<dbReference type="GO" id="GO:0000155">
    <property type="term" value="F:phosphorelay sensor kinase activity"/>
    <property type="evidence" value="ECO:0007669"/>
    <property type="project" value="InterPro"/>
</dbReference>
<feature type="coiled-coil region" evidence="15">
    <location>
        <begin position="176"/>
        <end position="206"/>
    </location>
</feature>
<feature type="region of interest" description="Disordered" evidence="16">
    <location>
        <begin position="583"/>
        <end position="602"/>
    </location>
</feature>
<keyword evidence="6" id="KW-0812">Transmembrane</keyword>
<dbReference type="InterPro" id="IPR005467">
    <property type="entry name" value="His_kinase_dom"/>
</dbReference>
<keyword evidence="7" id="KW-0547">Nucleotide-binding</keyword>
<evidence type="ECO:0000256" key="14">
    <source>
        <dbReference type="PROSITE-ProRule" id="PRU00169"/>
    </source>
</evidence>
<keyword evidence="15" id="KW-0175">Coiled coil</keyword>
<dbReference type="CDD" id="cd00088">
    <property type="entry name" value="HPT"/>
    <property type="match status" value="1"/>
</dbReference>
<dbReference type="FunFam" id="3.30.565.10:FF:000010">
    <property type="entry name" value="Sensor histidine kinase RcsC"/>
    <property type="match status" value="1"/>
</dbReference>
<dbReference type="PRINTS" id="PR00344">
    <property type="entry name" value="BCTRLSENSOR"/>
</dbReference>
<dbReference type="SMART" id="SM00387">
    <property type="entry name" value="HATPase_c"/>
    <property type="match status" value="1"/>
</dbReference>
<feature type="domain" description="Response regulatory" evidence="18">
    <location>
        <begin position="462"/>
        <end position="582"/>
    </location>
</feature>
<dbReference type="Pfam" id="PF01627">
    <property type="entry name" value="Hpt"/>
    <property type="match status" value="1"/>
</dbReference>
<dbReference type="CDD" id="cd17546">
    <property type="entry name" value="REC_hyHK_CKI1_RcsC-like"/>
    <property type="match status" value="1"/>
</dbReference>
<keyword evidence="4 14" id="KW-0597">Phosphoprotein</keyword>
<protein>
    <recommendedName>
        <fullName evidence="3">histidine kinase</fullName>
        <ecNumber evidence="3">2.7.13.3</ecNumber>
    </recommendedName>
</protein>
<feature type="region of interest" description="Disordered" evidence="16">
    <location>
        <begin position="1"/>
        <end position="23"/>
    </location>
</feature>
<dbReference type="InterPro" id="IPR036097">
    <property type="entry name" value="HisK_dim/P_sf"/>
</dbReference>
<dbReference type="InterPro" id="IPR004358">
    <property type="entry name" value="Sig_transdc_His_kin-like_C"/>
</dbReference>
<dbReference type="PROSITE" id="PS50110">
    <property type="entry name" value="RESPONSE_REGULATORY"/>
    <property type="match status" value="1"/>
</dbReference>
<dbReference type="InterPro" id="IPR008207">
    <property type="entry name" value="Sig_transdc_His_kin_Hpt_dom"/>
</dbReference>
<dbReference type="STRING" id="1150469.RSPPHO_02637"/>
<accession>H6SND2</accession>
<evidence type="ECO:0000256" key="3">
    <source>
        <dbReference type="ARBA" id="ARBA00012438"/>
    </source>
</evidence>